<dbReference type="Pfam" id="PF01424">
    <property type="entry name" value="R3H"/>
    <property type="match status" value="1"/>
</dbReference>
<dbReference type="SMART" id="SM00393">
    <property type="entry name" value="R3H"/>
    <property type="match status" value="1"/>
</dbReference>
<sequence>MAKAKLDENLVAESIREIIEKLQVPATIEVSRQDGIFFVDIDSEDSSLLIGKYGVNLESLQFILAVRIKTLTGDDDFEIYVDVGSWRKKKDEKLKQMALSTAQRVASENEPQAIYNLKNSERRVIHVALTNHPSVETISEGEGENRHIIVKPRN</sequence>
<accession>A0A0G0RGM0</accession>
<dbReference type="EMBL" id="LBYI01000034">
    <property type="protein sequence ID" value="KKR49011.1"/>
    <property type="molecule type" value="Genomic_DNA"/>
</dbReference>
<dbReference type="InterPro" id="IPR036867">
    <property type="entry name" value="R3H_dom_sf"/>
</dbReference>
<reference evidence="2 3" key="1">
    <citation type="journal article" date="2015" name="Nature">
        <title>rRNA introns, odd ribosomes, and small enigmatic genomes across a large radiation of phyla.</title>
        <authorList>
            <person name="Brown C.T."/>
            <person name="Hug L.A."/>
            <person name="Thomas B.C."/>
            <person name="Sharon I."/>
            <person name="Castelle C.J."/>
            <person name="Singh A."/>
            <person name="Wilkins M.J."/>
            <person name="Williams K.H."/>
            <person name="Banfield J.F."/>
        </authorList>
    </citation>
    <scope>NUCLEOTIDE SEQUENCE [LARGE SCALE GENOMIC DNA]</scope>
</reference>
<gene>
    <name evidence="2" type="ORF">UT84_C0034G0009</name>
</gene>
<dbReference type="SUPFAM" id="SSF82708">
    <property type="entry name" value="R3H domain"/>
    <property type="match status" value="1"/>
</dbReference>
<comment type="caution">
    <text evidence="2">The sequence shown here is derived from an EMBL/GenBank/DDBJ whole genome shotgun (WGS) entry which is preliminary data.</text>
</comment>
<feature type="domain" description="R3H" evidence="1">
    <location>
        <begin position="88"/>
        <end position="154"/>
    </location>
</feature>
<dbReference type="Gene3D" id="3.30.300.20">
    <property type="match status" value="1"/>
</dbReference>
<dbReference type="PROSITE" id="PS51061">
    <property type="entry name" value="R3H"/>
    <property type="match status" value="1"/>
</dbReference>
<evidence type="ECO:0000313" key="3">
    <source>
        <dbReference type="Proteomes" id="UP000034531"/>
    </source>
</evidence>
<dbReference type="Proteomes" id="UP000034531">
    <property type="component" value="Unassembled WGS sequence"/>
</dbReference>
<dbReference type="InterPro" id="IPR039247">
    <property type="entry name" value="KhpB"/>
</dbReference>
<dbReference type="AlphaFoldDB" id="A0A0G0RGM0"/>
<evidence type="ECO:0000313" key="2">
    <source>
        <dbReference type="EMBL" id="KKR49011.1"/>
    </source>
</evidence>
<dbReference type="GO" id="GO:0003723">
    <property type="term" value="F:RNA binding"/>
    <property type="evidence" value="ECO:0007669"/>
    <property type="project" value="InterPro"/>
</dbReference>
<name>A0A0G0RGM0_9BACT</name>
<dbReference type="InterPro" id="IPR015946">
    <property type="entry name" value="KH_dom-like_a/b"/>
</dbReference>
<protein>
    <submittedName>
        <fullName evidence="2">R3H domain-containing protein</fullName>
    </submittedName>
</protein>
<organism evidence="2 3">
    <name type="scientific">Candidatus Curtissbacteria bacterium GW2011_GWA1_40_16</name>
    <dbReference type="NCBI Taxonomy" id="1618405"/>
    <lineage>
        <taxon>Bacteria</taxon>
        <taxon>Candidatus Curtissiibacteriota</taxon>
    </lineage>
</organism>
<dbReference type="InterPro" id="IPR001374">
    <property type="entry name" value="R3H_dom"/>
</dbReference>
<evidence type="ECO:0000259" key="1">
    <source>
        <dbReference type="PROSITE" id="PS51061"/>
    </source>
</evidence>
<proteinExistence type="predicted"/>
<dbReference type="PANTHER" id="PTHR35800:SF1">
    <property type="entry name" value="RNA-BINDING PROTEIN KHPB"/>
    <property type="match status" value="1"/>
</dbReference>
<dbReference type="CDD" id="cd02644">
    <property type="entry name" value="R3H_jag"/>
    <property type="match status" value="1"/>
</dbReference>
<dbReference type="PANTHER" id="PTHR35800">
    <property type="entry name" value="PROTEIN JAG"/>
    <property type="match status" value="1"/>
</dbReference>
<dbReference type="InterPro" id="IPR034079">
    <property type="entry name" value="R3H_KhpB"/>
</dbReference>
<dbReference type="Gene3D" id="3.30.1370.50">
    <property type="entry name" value="R3H-like domain"/>
    <property type="match status" value="1"/>
</dbReference>